<dbReference type="Proteomes" id="UP000282084">
    <property type="component" value="Unassembled WGS sequence"/>
</dbReference>
<comment type="caution">
    <text evidence="1">The sequence shown here is derived from an EMBL/GenBank/DDBJ whole genome shotgun (WGS) entry which is preliminary data.</text>
</comment>
<evidence type="ECO:0000313" key="1">
    <source>
        <dbReference type="EMBL" id="RKT51527.1"/>
    </source>
</evidence>
<keyword evidence="2" id="KW-1185">Reference proteome</keyword>
<sequence length="133" mass="13916">MAAQGAWGAESMRAMTSNMQGLKQAAESGSFAISKSGAEAYIKAIDDAEFELNTIDVQLNMLQQPTKLGTSPDAQAMSSYNLESANGGGGTTGVVPAIKQLRAALVDARAALQKAVDNYREVDDAAANGLKRY</sequence>
<accession>A0A495VS59</accession>
<evidence type="ECO:0008006" key="3">
    <source>
        <dbReference type="Google" id="ProtNLM"/>
    </source>
</evidence>
<evidence type="ECO:0000313" key="2">
    <source>
        <dbReference type="Proteomes" id="UP000282084"/>
    </source>
</evidence>
<protein>
    <recommendedName>
        <fullName evidence="3">PE family protein</fullName>
    </recommendedName>
</protein>
<reference evidence="1 2" key="1">
    <citation type="submission" date="2018-10" db="EMBL/GenBank/DDBJ databases">
        <title>Sequencing the genomes of 1000 actinobacteria strains.</title>
        <authorList>
            <person name="Klenk H.-P."/>
        </authorList>
    </citation>
    <scope>NUCLEOTIDE SEQUENCE [LARGE SCALE GENOMIC DNA]</scope>
    <source>
        <strain evidence="1 2">DSM 43800</strain>
    </source>
</reference>
<dbReference type="AlphaFoldDB" id="A0A495VS59"/>
<organism evidence="1 2">
    <name type="scientific">Saccharothrix australiensis</name>
    <dbReference type="NCBI Taxonomy" id="2072"/>
    <lineage>
        <taxon>Bacteria</taxon>
        <taxon>Bacillati</taxon>
        <taxon>Actinomycetota</taxon>
        <taxon>Actinomycetes</taxon>
        <taxon>Pseudonocardiales</taxon>
        <taxon>Pseudonocardiaceae</taxon>
        <taxon>Saccharothrix</taxon>
    </lineage>
</organism>
<dbReference type="OrthoDB" id="3698368at2"/>
<name>A0A495VS59_9PSEU</name>
<dbReference type="EMBL" id="RBXO01000001">
    <property type="protein sequence ID" value="RKT51527.1"/>
    <property type="molecule type" value="Genomic_DNA"/>
</dbReference>
<gene>
    <name evidence="1" type="ORF">C8E97_0006</name>
</gene>
<proteinExistence type="predicted"/>